<feature type="compositionally biased region" description="Polar residues" evidence="1">
    <location>
        <begin position="262"/>
        <end position="277"/>
    </location>
</feature>
<dbReference type="Proteomes" id="UP001215598">
    <property type="component" value="Unassembled WGS sequence"/>
</dbReference>
<evidence type="ECO:0000313" key="2">
    <source>
        <dbReference type="EMBL" id="KAJ7728376.1"/>
    </source>
</evidence>
<accession>A0AAD7HU29</accession>
<sequence>MQINAVLMQLLVGNVNAKLDAVQCTVVQRSKLLVEDENWRKTKTYQVTKSKEMGVLKTPALEKIQVRPRPRPLRRPRACGAPSPGVLVRVGRARRRRVPARSSTCDAIPDTDLDLDIDMDADADVDNGEDDARAIAAALGDAGVDALGRVVSSSSSASAFLKPVDAHHSKGREEEEQGREQEGREQEEGKEEGGEPTESQLSRLTHILQRSALYSSFLERQMREARERHAFSFAQDDGGKGRGRKGAKRRRVEEDEEDGEGSTTRTLWRELIQNSAGGVTAADKHRRPPQCGRMDRHRPFTDDPEYACEIPMEMKLLVNIKTSAKPRDTVKLIVRRGLRSGSVQFRANSSFRTTNYARENTETAIRERSEAGTKTQYQLEIVQILLATNSI</sequence>
<reference evidence="2" key="1">
    <citation type="submission" date="2023-03" db="EMBL/GenBank/DDBJ databases">
        <title>Massive genome expansion in bonnet fungi (Mycena s.s.) driven by repeated elements and novel gene families across ecological guilds.</title>
        <authorList>
            <consortium name="Lawrence Berkeley National Laboratory"/>
            <person name="Harder C.B."/>
            <person name="Miyauchi S."/>
            <person name="Viragh M."/>
            <person name="Kuo A."/>
            <person name="Thoen E."/>
            <person name="Andreopoulos B."/>
            <person name="Lu D."/>
            <person name="Skrede I."/>
            <person name="Drula E."/>
            <person name="Henrissat B."/>
            <person name="Morin E."/>
            <person name="Kohler A."/>
            <person name="Barry K."/>
            <person name="LaButti K."/>
            <person name="Morin E."/>
            <person name="Salamov A."/>
            <person name="Lipzen A."/>
            <person name="Mereny Z."/>
            <person name="Hegedus B."/>
            <person name="Baldrian P."/>
            <person name="Stursova M."/>
            <person name="Weitz H."/>
            <person name="Taylor A."/>
            <person name="Grigoriev I.V."/>
            <person name="Nagy L.G."/>
            <person name="Martin F."/>
            <person name="Kauserud H."/>
        </authorList>
    </citation>
    <scope>NUCLEOTIDE SEQUENCE</scope>
    <source>
        <strain evidence="2">CBHHK182m</strain>
    </source>
</reference>
<feature type="compositionally biased region" description="Basic and acidic residues" evidence="1">
    <location>
        <begin position="164"/>
        <end position="193"/>
    </location>
</feature>
<name>A0AAD7HU29_9AGAR</name>
<dbReference type="AlphaFoldDB" id="A0AAD7HU29"/>
<comment type="caution">
    <text evidence="2">The sequence shown here is derived from an EMBL/GenBank/DDBJ whole genome shotgun (WGS) entry which is preliminary data.</text>
</comment>
<keyword evidence="3" id="KW-1185">Reference proteome</keyword>
<gene>
    <name evidence="2" type="ORF">B0H16DRAFT_1470548</name>
</gene>
<feature type="region of interest" description="Disordered" evidence="1">
    <location>
        <begin position="230"/>
        <end position="300"/>
    </location>
</feature>
<feature type="region of interest" description="Disordered" evidence="1">
    <location>
        <begin position="155"/>
        <end position="202"/>
    </location>
</feature>
<dbReference type="EMBL" id="JARKIB010000173">
    <property type="protein sequence ID" value="KAJ7728376.1"/>
    <property type="molecule type" value="Genomic_DNA"/>
</dbReference>
<proteinExistence type="predicted"/>
<evidence type="ECO:0000256" key="1">
    <source>
        <dbReference type="SAM" id="MobiDB-lite"/>
    </source>
</evidence>
<protein>
    <submittedName>
        <fullName evidence="2">Uncharacterized protein</fullName>
    </submittedName>
</protein>
<organism evidence="2 3">
    <name type="scientific">Mycena metata</name>
    <dbReference type="NCBI Taxonomy" id="1033252"/>
    <lineage>
        <taxon>Eukaryota</taxon>
        <taxon>Fungi</taxon>
        <taxon>Dikarya</taxon>
        <taxon>Basidiomycota</taxon>
        <taxon>Agaricomycotina</taxon>
        <taxon>Agaricomycetes</taxon>
        <taxon>Agaricomycetidae</taxon>
        <taxon>Agaricales</taxon>
        <taxon>Marasmiineae</taxon>
        <taxon>Mycenaceae</taxon>
        <taxon>Mycena</taxon>
    </lineage>
</organism>
<feature type="compositionally biased region" description="Basic residues" evidence="1">
    <location>
        <begin position="241"/>
        <end position="250"/>
    </location>
</feature>
<evidence type="ECO:0000313" key="3">
    <source>
        <dbReference type="Proteomes" id="UP001215598"/>
    </source>
</evidence>